<evidence type="ECO:0000313" key="2">
    <source>
        <dbReference type="EMBL" id="KAG2572086.1"/>
    </source>
</evidence>
<accession>A0A8T0QM80</accession>
<feature type="compositionally biased region" description="Basic and acidic residues" evidence="1">
    <location>
        <begin position="39"/>
        <end position="67"/>
    </location>
</feature>
<feature type="region of interest" description="Disordered" evidence="1">
    <location>
        <begin position="1"/>
        <end position="68"/>
    </location>
</feature>
<protein>
    <submittedName>
        <fullName evidence="2">Uncharacterized protein</fullName>
    </submittedName>
</protein>
<reference evidence="2 3" key="1">
    <citation type="submission" date="2020-05" db="EMBL/GenBank/DDBJ databases">
        <title>WGS assembly of Panicum virgatum.</title>
        <authorList>
            <person name="Lovell J.T."/>
            <person name="Jenkins J."/>
            <person name="Shu S."/>
            <person name="Juenger T.E."/>
            <person name="Schmutz J."/>
        </authorList>
    </citation>
    <scope>NUCLEOTIDE SEQUENCE [LARGE SCALE GENOMIC DNA]</scope>
    <source>
        <strain evidence="3">cv. AP13</strain>
    </source>
</reference>
<keyword evidence="3" id="KW-1185">Reference proteome</keyword>
<sequence length="128" mass="14023">MAAPARRWLPSPPMPGNLLPSAESRLPEAAKARQHRVGRAAEQRAGEGHDVDPRRRPEGNGHRDRPRWWCAGAGAEHRVLPLLTRKQGPGGQRAAASAGGGDPDRERPRVFLRNFYACFTNVVSAHDP</sequence>
<dbReference type="Proteomes" id="UP000823388">
    <property type="component" value="Chromosome 7K"/>
</dbReference>
<feature type="region of interest" description="Disordered" evidence="1">
    <location>
        <begin position="80"/>
        <end position="107"/>
    </location>
</feature>
<comment type="caution">
    <text evidence="2">The sequence shown here is derived from an EMBL/GenBank/DDBJ whole genome shotgun (WGS) entry which is preliminary data.</text>
</comment>
<name>A0A8T0QM80_PANVG</name>
<evidence type="ECO:0000313" key="3">
    <source>
        <dbReference type="Proteomes" id="UP000823388"/>
    </source>
</evidence>
<gene>
    <name evidence="2" type="ORF">PVAP13_7KG148055</name>
</gene>
<evidence type="ECO:0000256" key="1">
    <source>
        <dbReference type="SAM" id="MobiDB-lite"/>
    </source>
</evidence>
<dbReference type="AlphaFoldDB" id="A0A8T0QM80"/>
<dbReference type="EMBL" id="CM029049">
    <property type="protein sequence ID" value="KAG2572086.1"/>
    <property type="molecule type" value="Genomic_DNA"/>
</dbReference>
<proteinExistence type="predicted"/>
<organism evidence="2 3">
    <name type="scientific">Panicum virgatum</name>
    <name type="common">Blackwell switchgrass</name>
    <dbReference type="NCBI Taxonomy" id="38727"/>
    <lineage>
        <taxon>Eukaryota</taxon>
        <taxon>Viridiplantae</taxon>
        <taxon>Streptophyta</taxon>
        <taxon>Embryophyta</taxon>
        <taxon>Tracheophyta</taxon>
        <taxon>Spermatophyta</taxon>
        <taxon>Magnoliopsida</taxon>
        <taxon>Liliopsida</taxon>
        <taxon>Poales</taxon>
        <taxon>Poaceae</taxon>
        <taxon>PACMAD clade</taxon>
        <taxon>Panicoideae</taxon>
        <taxon>Panicodae</taxon>
        <taxon>Paniceae</taxon>
        <taxon>Panicinae</taxon>
        <taxon>Panicum</taxon>
        <taxon>Panicum sect. Hiantes</taxon>
    </lineage>
</organism>